<accession>A0ABQ3X3E3</accession>
<sequence length="499" mass="51148">MHRGEGTTYGGVAPVARQATAAPAPLRPPGTPVWGAAAPPDPGPPPPRVAPSRQVPEATVRAVPRKGHLGPLSLVQIVVAEAALLAFAASFTRTPLAVLLAAAAGGLVCLIFFARRRHRWWLDHQQVARDHRRRRSARADTRHGPVLAALRAIAPGLTVRDIGPVAPGPAPDTSVAAGSAHTSAGSALAPAGSTYTSAGSAHTSPGGAYNSAGNALASVGGALVPVGVGRDEAGWFSVVALDPAAALLPLDVLVTAVSGTGQPGLLLGLVTHTVPAPSPDMPAATPSGASYRQLTESAGPGPVPAFRESTISIRVDAQTLAEALLDHTTDPEEAARLVAGLARKVANGLRRLGISGRPLDADQLLALLSRSCDVEPWALAEGPGVDEEWTHWRSARLIHRTYWLKTWPSSATEIGSLFGWAATAPAAQTSVALVIDPAPGEEIRARAFIRLATRPGADLAALDRVLQEGVRRVGGELQPLDGEHGPAAYATAPTGGGTG</sequence>
<evidence type="ECO:0000259" key="3">
    <source>
        <dbReference type="Pfam" id="PF11203"/>
    </source>
</evidence>
<evidence type="ECO:0000256" key="1">
    <source>
        <dbReference type="SAM" id="MobiDB-lite"/>
    </source>
</evidence>
<protein>
    <recommendedName>
        <fullName evidence="3">Type VII secretion system protein EccE domain-containing protein</fullName>
    </recommendedName>
</protein>
<keyword evidence="2" id="KW-0472">Membrane</keyword>
<dbReference type="EMBL" id="BOMG01000026">
    <property type="protein sequence ID" value="GID53006.1"/>
    <property type="molecule type" value="Genomic_DNA"/>
</dbReference>
<proteinExistence type="predicted"/>
<evidence type="ECO:0000313" key="5">
    <source>
        <dbReference type="Proteomes" id="UP000612282"/>
    </source>
</evidence>
<feature type="domain" description="Type VII secretion system protein EccE" evidence="3">
    <location>
        <begin position="304"/>
        <end position="404"/>
    </location>
</feature>
<dbReference type="InterPro" id="IPR050051">
    <property type="entry name" value="EccE_dom"/>
</dbReference>
<dbReference type="RefSeq" id="WP_203793937.1">
    <property type="nucleotide sequence ID" value="NZ_BAAAQE010000076.1"/>
</dbReference>
<gene>
    <name evidence="4" type="ORF">Aco03nite_014100</name>
</gene>
<keyword evidence="2" id="KW-1133">Transmembrane helix</keyword>
<comment type="caution">
    <text evidence="4">The sequence shown here is derived from an EMBL/GenBank/DDBJ whole genome shotgun (WGS) entry which is preliminary data.</text>
</comment>
<keyword evidence="2" id="KW-0812">Transmembrane</keyword>
<organism evidence="4 5">
    <name type="scientific">Actinoplanes couchii</name>
    <dbReference type="NCBI Taxonomy" id="403638"/>
    <lineage>
        <taxon>Bacteria</taxon>
        <taxon>Bacillati</taxon>
        <taxon>Actinomycetota</taxon>
        <taxon>Actinomycetes</taxon>
        <taxon>Micromonosporales</taxon>
        <taxon>Micromonosporaceae</taxon>
        <taxon>Actinoplanes</taxon>
    </lineage>
</organism>
<feature type="region of interest" description="Disordered" evidence="1">
    <location>
        <begin position="476"/>
        <end position="499"/>
    </location>
</feature>
<evidence type="ECO:0000256" key="2">
    <source>
        <dbReference type="SAM" id="Phobius"/>
    </source>
</evidence>
<feature type="transmembrane region" description="Helical" evidence="2">
    <location>
        <begin position="96"/>
        <end position="114"/>
    </location>
</feature>
<feature type="transmembrane region" description="Helical" evidence="2">
    <location>
        <begin position="69"/>
        <end position="90"/>
    </location>
</feature>
<feature type="compositionally biased region" description="Pro residues" evidence="1">
    <location>
        <begin position="39"/>
        <end position="49"/>
    </location>
</feature>
<evidence type="ECO:0000313" key="4">
    <source>
        <dbReference type="EMBL" id="GID53006.1"/>
    </source>
</evidence>
<keyword evidence="5" id="KW-1185">Reference proteome</keyword>
<reference evidence="4 5" key="1">
    <citation type="submission" date="2021-01" db="EMBL/GenBank/DDBJ databases">
        <title>Whole genome shotgun sequence of Actinoplanes couchii NBRC 106145.</title>
        <authorList>
            <person name="Komaki H."/>
            <person name="Tamura T."/>
        </authorList>
    </citation>
    <scope>NUCLEOTIDE SEQUENCE [LARGE SCALE GENOMIC DNA]</scope>
    <source>
        <strain evidence="4 5">NBRC 106145</strain>
    </source>
</reference>
<dbReference type="Pfam" id="PF11203">
    <property type="entry name" value="EccE"/>
    <property type="match status" value="1"/>
</dbReference>
<dbReference type="Proteomes" id="UP000612282">
    <property type="component" value="Unassembled WGS sequence"/>
</dbReference>
<name>A0ABQ3X3E3_9ACTN</name>
<feature type="compositionally biased region" description="Low complexity" evidence="1">
    <location>
        <begin position="11"/>
        <end position="24"/>
    </location>
</feature>
<feature type="region of interest" description="Disordered" evidence="1">
    <location>
        <begin position="1"/>
        <end position="56"/>
    </location>
</feature>